<protein>
    <recommendedName>
        <fullName evidence="3">DUF6533 domain-containing protein</fullName>
    </recommendedName>
</protein>
<evidence type="ECO:0000313" key="5">
    <source>
        <dbReference type="Proteomes" id="UP000076532"/>
    </source>
</evidence>
<dbReference type="Proteomes" id="UP000076532">
    <property type="component" value="Unassembled WGS sequence"/>
</dbReference>
<feature type="region of interest" description="Disordered" evidence="1">
    <location>
        <begin position="281"/>
        <end position="320"/>
    </location>
</feature>
<evidence type="ECO:0000256" key="2">
    <source>
        <dbReference type="SAM" id="Phobius"/>
    </source>
</evidence>
<sequence>MSGLILETPACIYVATLAALVWDWLLSISEECSVVHRSGLNLATVTYFVSRFSTLGNCTAGLVFIVAPISQCMTVVHVSAGLWEVAMPATAFLFLLRVRAVFHDSKPTRIFFGVFWVAVLGTSILKIVSIESARPSPFGCILTSHSYAAIAGIVPAVFDTFVFFAISWRILFRAAAVGTTLRARLQGFFSGRGLKVLQKAILHGGQAYYLVTMIVAIMCLASYGNSAAAMGMRYLFGPPYLVVSNIMACHVFRAMILYDMSDDEGRTVEMTTLHQEAVDSRVVSPTLKGSTPSQIRPPNGDSPLTFRQQSFDPPSSPGIV</sequence>
<feature type="transmembrane region" description="Helical" evidence="2">
    <location>
        <begin position="240"/>
        <end position="258"/>
    </location>
</feature>
<feature type="transmembrane region" description="Helical" evidence="2">
    <location>
        <begin position="6"/>
        <end position="26"/>
    </location>
</feature>
<feature type="compositionally biased region" description="Polar residues" evidence="1">
    <location>
        <begin position="287"/>
        <end position="296"/>
    </location>
</feature>
<evidence type="ECO:0000313" key="4">
    <source>
        <dbReference type="EMBL" id="KZP20729.1"/>
    </source>
</evidence>
<dbReference type="EMBL" id="KV417553">
    <property type="protein sequence ID" value="KZP20729.1"/>
    <property type="molecule type" value="Genomic_DNA"/>
</dbReference>
<feature type="domain" description="DUF6533" evidence="3">
    <location>
        <begin position="11"/>
        <end position="55"/>
    </location>
</feature>
<evidence type="ECO:0000259" key="3">
    <source>
        <dbReference type="Pfam" id="PF20151"/>
    </source>
</evidence>
<proteinExistence type="predicted"/>
<feature type="transmembrane region" description="Helical" evidence="2">
    <location>
        <begin position="47"/>
        <end position="69"/>
    </location>
</feature>
<dbReference type="InterPro" id="IPR045340">
    <property type="entry name" value="DUF6533"/>
</dbReference>
<keyword evidence="2" id="KW-0812">Transmembrane</keyword>
<feature type="transmembrane region" description="Helical" evidence="2">
    <location>
        <begin position="75"/>
        <end position="98"/>
    </location>
</feature>
<reference evidence="4 5" key="1">
    <citation type="journal article" date="2016" name="Mol. Biol. Evol.">
        <title>Comparative Genomics of Early-Diverging Mushroom-Forming Fungi Provides Insights into the Origins of Lignocellulose Decay Capabilities.</title>
        <authorList>
            <person name="Nagy L.G."/>
            <person name="Riley R."/>
            <person name="Tritt A."/>
            <person name="Adam C."/>
            <person name="Daum C."/>
            <person name="Floudas D."/>
            <person name="Sun H."/>
            <person name="Yadav J.S."/>
            <person name="Pangilinan J."/>
            <person name="Larsson K.H."/>
            <person name="Matsuura K."/>
            <person name="Barry K."/>
            <person name="Labutti K."/>
            <person name="Kuo R."/>
            <person name="Ohm R.A."/>
            <person name="Bhattacharya S.S."/>
            <person name="Shirouzu T."/>
            <person name="Yoshinaga Y."/>
            <person name="Martin F.M."/>
            <person name="Grigoriev I.V."/>
            <person name="Hibbett D.S."/>
        </authorList>
    </citation>
    <scope>NUCLEOTIDE SEQUENCE [LARGE SCALE GENOMIC DNA]</scope>
    <source>
        <strain evidence="4 5">CBS 109695</strain>
    </source>
</reference>
<dbReference type="Pfam" id="PF20151">
    <property type="entry name" value="DUF6533"/>
    <property type="match status" value="1"/>
</dbReference>
<evidence type="ECO:0000256" key="1">
    <source>
        <dbReference type="SAM" id="MobiDB-lite"/>
    </source>
</evidence>
<feature type="transmembrane region" description="Helical" evidence="2">
    <location>
        <begin position="110"/>
        <end position="128"/>
    </location>
</feature>
<feature type="transmembrane region" description="Helical" evidence="2">
    <location>
        <begin position="207"/>
        <end position="228"/>
    </location>
</feature>
<organism evidence="4 5">
    <name type="scientific">Athelia psychrophila</name>
    <dbReference type="NCBI Taxonomy" id="1759441"/>
    <lineage>
        <taxon>Eukaryota</taxon>
        <taxon>Fungi</taxon>
        <taxon>Dikarya</taxon>
        <taxon>Basidiomycota</taxon>
        <taxon>Agaricomycotina</taxon>
        <taxon>Agaricomycetes</taxon>
        <taxon>Agaricomycetidae</taxon>
        <taxon>Atheliales</taxon>
        <taxon>Atheliaceae</taxon>
        <taxon>Athelia</taxon>
    </lineage>
</organism>
<gene>
    <name evidence="4" type="ORF">FIBSPDRAFT_932166</name>
</gene>
<dbReference type="OrthoDB" id="3038990at2759"/>
<dbReference type="AlphaFoldDB" id="A0A166JCR4"/>
<keyword evidence="5" id="KW-1185">Reference proteome</keyword>
<name>A0A166JCR4_9AGAM</name>
<keyword evidence="2" id="KW-0472">Membrane</keyword>
<accession>A0A166JCR4</accession>
<feature type="transmembrane region" description="Helical" evidence="2">
    <location>
        <begin position="148"/>
        <end position="172"/>
    </location>
</feature>
<keyword evidence="2" id="KW-1133">Transmembrane helix</keyword>